<proteinExistence type="predicted"/>
<dbReference type="AlphaFoldDB" id="A0A915PL22"/>
<name>A0A915PL22_9BILA</name>
<dbReference type="WBParaSite" id="sdigi.contig235.g6482.t1">
    <property type="protein sequence ID" value="sdigi.contig235.g6482.t1"/>
    <property type="gene ID" value="sdigi.contig235.g6482"/>
</dbReference>
<evidence type="ECO:0000256" key="1">
    <source>
        <dbReference type="SAM" id="SignalP"/>
    </source>
</evidence>
<organism evidence="2 3">
    <name type="scientific">Setaria digitata</name>
    <dbReference type="NCBI Taxonomy" id="48799"/>
    <lineage>
        <taxon>Eukaryota</taxon>
        <taxon>Metazoa</taxon>
        <taxon>Ecdysozoa</taxon>
        <taxon>Nematoda</taxon>
        <taxon>Chromadorea</taxon>
        <taxon>Rhabditida</taxon>
        <taxon>Spirurina</taxon>
        <taxon>Spiruromorpha</taxon>
        <taxon>Filarioidea</taxon>
        <taxon>Setariidae</taxon>
        <taxon>Setaria</taxon>
    </lineage>
</organism>
<protein>
    <submittedName>
        <fullName evidence="3">Uncharacterized protein</fullName>
    </submittedName>
</protein>
<dbReference type="Proteomes" id="UP000887581">
    <property type="component" value="Unplaced"/>
</dbReference>
<evidence type="ECO:0000313" key="2">
    <source>
        <dbReference type="Proteomes" id="UP000887581"/>
    </source>
</evidence>
<keyword evidence="2" id="KW-1185">Reference proteome</keyword>
<feature type="signal peptide" evidence="1">
    <location>
        <begin position="1"/>
        <end position="21"/>
    </location>
</feature>
<keyword evidence="1" id="KW-0732">Signal</keyword>
<evidence type="ECO:0000313" key="3">
    <source>
        <dbReference type="WBParaSite" id="sdigi.contig235.g6482.t1"/>
    </source>
</evidence>
<accession>A0A915PL22</accession>
<feature type="chain" id="PRO_5037737279" evidence="1">
    <location>
        <begin position="22"/>
        <end position="171"/>
    </location>
</feature>
<reference evidence="3" key="1">
    <citation type="submission" date="2022-11" db="UniProtKB">
        <authorList>
            <consortium name="WormBaseParasite"/>
        </authorList>
    </citation>
    <scope>IDENTIFICATION</scope>
</reference>
<sequence length="171" mass="19434">MDRFASVIIFWLLYLVQFVKVADIPKPFISTSLACYTYHKINGQITKQFMDECMIGNTCCYSAEFTDKKTGKIIELGGCEDDYRVTVGTHPTLGTMLSDTVNYICEEGTCIERTTNRDAIRLCGCIENNCNMNGIDEIVQHYHERVQKGLIKKPPDYARLLEKTVQILLDG</sequence>